<organism evidence="1">
    <name type="scientific">marine sediment metagenome</name>
    <dbReference type="NCBI Taxonomy" id="412755"/>
    <lineage>
        <taxon>unclassified sequences</taxon>
        <taxon>metagenomes</taxon>
        <taxon>ecological metagenomes</taxon>
    </lineage>
</organism>
<gene>
    <name evidence="1" type="ORF">S01H1_08447</name>
</gene>
<comment type="caution">
    <text evidence="1">The sequence shown here is derived from an EMBL/GenBank/DDBJ whole genome shotgun (WGS) entry which is preliminary data.</text>
</comment>
<reference evidence="1" key="1">
    <citation type="journal article" date="2014" name="Front. Microbiol.">
        <title>High frequency of phylogenetically diverse reductive dehalogenase-homologous genes in deep subseafloor sedimentary metagenomes.</title>
        <authorList>
            <person name="Kawai M."/>
            <person name="Futagami T."/>
            <person name="Toyoda A."/>
            <person name="Takaki Y."/>
            <person name="Nishi S."/>
            <person name="Hori S."/>
            <person name="Arai W."/>
            <person name="Tsubouchi T."/>
            <person name="Morono Y."/>
            <person name="Uchiyama I."/>
            <person name="Ito T."/>
            <person name="Fujiyama A."/>
            <person name="Inagaki F."/>
            <person name="Takami H."/>
        </authorList>
    </citation>
    <scope>NUCLEOTIDE SEQUENCE</scope>
    <source>
        <strain evidence="1">Expedition CK06-06</strain>
    </source>
</reference>
<dbReference type="EMBL" id="BARS01004333">
    <property type="protein sequence ID" value="GAF76537.1"/>
    <property type="molecule type" value="Genomic_DNA"/>
</dbReference>
<dbReference type="AlphaFoldDB" id="X0SL05"/>
<accession>X0SL05</accession>
<protein>
    <submittedName>
        <fullName evidence="1">Uncharacterized protein</fullName>
    </submittedName>
</protein>
<proteinExistence type="predicted"/>
<sequence length="75" mass="7833">MVARILAAHVALDDATVYASAWASMLLGEARAVGHEARELTGAMVTPYGLLSSMDQYIPDLVILAGHGTSSTFLG</sequence>
<evidence type="ECO:0000313" key="1">
    <source>
        <dbReference type="EMBL" id="GAF76537.1"/>
    </source>
</evidence>
<name>X0SL05_9ZZZZ</name>
<feature type="non-terminal residue" evidence="1">
    <location>
        <position position="75"/>
    </location>
</feature>